<dbReference type="Gene3D" id="3.30.300.20">
    <property type="match status" value="1"/>
</dbReference>
<gene>
    <name evidence="1" type="ORF">SDC9_103023</name>
</gene>
<comment type="caution">
    <text evidence="1">The sequence shown here is derived from an EMBL/GenBank/DDBJ whole genome shotgun (WGS) entry which is preliminary data.</text>
</comment>
<dbReference type="PANTHER" id="PTHR34352:SF1">
    <property type="entry name" value="PROTEIN YHFA"/>
    <property type="match status" value="1"/>
</dbReference>
<name>A0A645AV91_9ZZZZ</name>
<dbReference type="InterPro" id="IPR003718">
    <property type="entry name" value="OsmC/Ohr_fam"/>
</dbReference>
<dbReference type="EMBL" id="VSSQ01015648">
    <property type="protein sequence ID" value="MPM56221.1"/>
    <property type="molecule type" value="Genomic_DNA"/>
</dbReference>
<dbReference type="PANTHER" id="PTHR34352">
    <property type="entry name" value="PROTEIN YHFA"/>
    <property type="match status" value="1"/>
</dbReference>
<protein>
    <recommendedName>
        <fullName evidence="2">OsmC-like protein</fullName>
    </recommendedName>
</protein>
<dbReference type="Pfam" id="PF02566">
    <property type="entry name" value="OsmC"/>
    <property type="match status" value="1"/>
</dbReference>
<evidence type="ECO:0000313" key="1">
    <source>
        <dbReference type="EMBL" id="MPM56221.1"/>
    </source>
</evidence>
<organism evidence="1">
    <name type="scientific">bioreactor metagenome</name>
    <dbReference type="NCBI Taxonomy" id="1076179"/>
    <lineage>
        <taxon>unclassified sequences</taxon>
        <taxon>metagenomes</taxon>
        <taxon>ecological metagenomes</taxon>
    </lineage>
</organism>
<dbReference type="AlphaFoldDB" id="A0A645AV91"/>
<dbReference type="InterPro" id="IPR015946">
    <property type="entry name" value="KH_dom-like_a/b"/>
</dbReference>
<reference evidence="1" key="1">
    <citation type="submission" date="2019-08" db="EMBL/GenBank/DDBJ databases">
        <authorList>
            <person name="Kucharzyk K."/>
            <person name="Murdoch R.W."/>
            <person name="Higgins S."/>
            <person name="Loffler F."/>
        </authorList>
    </citation>
    <scope>NUCLEOTIDE SEQUENCE</scope>
</reference>
<dbReference type="SUPFAM" id="SSF82784">
    <property type="entry name" value="OsmC-like"/>
    <property type="match status" value="1"/>
</dbReference>
<dbReference type="InterPro" id="IPR036102">
    <property type="entry name" value="OsmC/Ohrsf"/>
</dbReference>
<sequence length="128" mass="14443">MGEKKHVRADFVPGHYQFATDKGSSFVIGPESAPYDYLLGALSGCLFKTFEELAVKMRISWEHISFEVNGSKRDEVPTTLEEVTIAVQASGVENQQKFLKAFEMATRYCSIYQTISKVSRMSWSADFL</sequence>
<accession>A0A645AV91</accession>
<proteinExistence type="predicted"/>
<evidence type="ECO:0008006" key="2">
    <source>
        <dbReference type="Google" id="ProtNLM"/>
    </source>
</evidence>